<accession>A0A5N6KMC4</accession>
<dbReference type="AlphaFoldDB" id="A0A5N6KMC4"/>
<comment type="caution">
    <text evidence="1">The sequence shown here is derived from an EMBL/GenBank/DDBJ whole genome shotgun (WGS) entry which is preliminary data.</text>
</comment>
<name>A0A5N6KMC4_MONLA</name>
<evidence type="ECO:0000313" key="2">
    <source>
        <dbReference type="Proteomes" id="UP000326757"/>
    </source>
</evidence>
<evidence type="ECO:0000313" key="1">
    <source>
        <dbReference type="EMBL" id="KAB8304994.1"/>
    </source>
</evidence>
<dbReference type="EMBL" id="VIGI01000001">
    <property type="protein sequence ID" value="KAB8304994.1"/>
    <property type="molecule type" value="Genomic_DNA"/>
</dbReference>
<proteinExistence type="predicted"/>
<organism evidence="1 2">
    <name type="scientific">Monilinia laxa</name>
    <name type="common">Brown rot fungus</name>
    <name type="synonym">Sclerotinia laxa</name>
    <dbReference type="NCBI Taxonomy" id="61186"/>
    <lineage>
        <taxon>Eukaryota</taxon>
        <taxon>Fungi</taxon>
        <taxon>Dikarya</taxon>
        <taxon>Ascomycota</taxon>
        <taxon>Pezizomycotina</taxon>
        <taxon>Leotiomycetes</taxon>
        <taxon>Helotiales</taxon>
        <taxon>Sclerotiniaceae</taxon>
        <taxon>Monilinia</taxon>
    </lineage>
</organism>
<reference evidence="1 2" key="1">
    <citation type="submission" date="2019-06" db="EMBL/GenBank/DDBJ databases">
        <title>Genome Sequence of the Brown Rot Fungal Pathogen Monilinia laxa.</title>
        <authorList>
            <person name="De Miccolis Angelini R.M."/>
            <person name="Landi L."/>
            <person name="Abate D."/>
            <person name="Pollastro S."/>
            <person name="Romanazzi G."/>
            <person name="Faretra F."/>
        </authorList>
    </citation>
    <scope>NUCLEOTIDE SEQUENCE [LARGE SCALE GENOMIC DNA]</scope>
    <source>
        <strain evidence="1 2">Mlax316</strain>
    </source>
</reference>
<keyword evidence="2" id="KW-1185">Reference proteome</keyword>
<protein>
    <submittedName>
        <fullName evidence="1">Uncharacterized protein</fullName>
    </submittedName>
</protein>
<sequence length="70" mass="8225">MYRSMLGVDSVYRTSSKRLNLMVPGNWLWVSIIRVCARYIEKALRYKNRLESILVIEGILCMVLIMSKEN</sequence>
<dbReference type="Proteomes" id="UP000326757">
    <property type="component" value="Unassembled WGS sequence"/>
</dbReference>
<gene>
    <name evidence="1" type="ORF">EYC80_004303</name>
</gene>